<sequence>MTDRFRLKKLIGGPCNGQAVHDCWFDGRPYVTAATGHGLDQVHHEYRLRTGRFAEDVEFLAFVHSGMSDQSSFHACLELWEESA</sequence>
<evidence type="ECO:0000313" key="2">
    <source>
        <dbReference type="Proteomes" id="UP000288002"/>
    </source>
</evidence>
<protein>
    <submittedName>
        <fullName evidence="1">Uncharacterized protein</fullName>
    </submittedName>
</protein>
<dbReference type="EMBL" id="MKWS01000009">
    <property type="protein sequence ID" value="RVD77077.1"/>
    <property type="molecule type" value="Genomic_DNA"/>
</dbReference>
<name>A0AA94EMP2_9PSED</name>
<accession>A0AA94EMP2</accession>
<dbReference type="Proteomes" id="UP000288002">
    <property type="component" value="Unassembled WGS sequence"/>
</dbReference>
<proteinExistence type="predicted"/>
<dbReference type="AlphaFoldDB" id="A0AA94EMP2"/>
<organism evidence="1 2">
    <name type="scientific">Pseudomonas koreensis</name>
    <dbReference type="NCBI Taxonomy" id="198620"/>
    <lineage>
        <taxon>Bacteria</taxon>
        <taxon>Pseudomonadati</taxon>
        <taxon>Pseudomonadota</taxon>
        <taxon>Gammaproteobacteria</taxon>
        <taxon>Pseudomonadales</taxon>
        <taxon>Pseudomonadaceae</taxon>
        <taxon>Pseudomonas</taxon>
    </lineage>
</organism>
<reference evidence="1 2" key="1">
    <citation type="submission" date="2016-10" db="EMBL/GenBank/DDBJ databases">
        <title>Search of new enzymes for the oxidation of sulfur compounds.</title>
        <authorList>
            <person name="Novo A."/>
            <person name="Moreira I.S."/>
            <person name="Castro P.M."/>
        </authorList>
    </citation>
    <scope>NUCLEOTIDE SEQUENCE [LARGE SCALE GENOMIC DNA]</scope>
    <source>
        <strain evidence="1 2">A9</strain>
    </source>
</reference>
<comment type="caution">
    <text evidence="1">The sequence shown here is derived from an EMBL/GenBank/DDBJ whole genome shotgun (WGS) entry which is preliminary data.</text>
</comment>
<gene>
    <name evidence="1" type="ORF">A9HBioS_3100</name>
</gene>
<evidence type="ECO:0000313" key="1">
    <source>
        <dbReference type="EMBL" id="RVD77077.1"/>
    </source>
</evidence>